<accession>J9G252</accession>
<organism evidence="1">
    <name type="scientific">gut metagenome</name>
    <dbReference type="NCBI Taxonomy" id="749906"/>
    <lineage>
        <taxon>unclassified sequences</taxon>
        <taxon>metagenomes</taxon>
        <taxon>organismal metagenomes</taxon>
    </lineage>
</organism>
<proteinExistence type="predicted"/>
<dbReference type="EMBL" id="AMCI01003009">
    <property type="protein sequence ID" value="EJX01297.1"/>
    <property type="molecule type" value="Genomic_DNA"/>
</dbReference>
<reference evidence="1" key="1">
    <citation type="journal article" date="2012" name="PLoS ONE">
        <title>Gene sets for utilization of primary and secondary nutrition supplies in the distal gut of endangered iberian lynx.</title>
        <authorList>
            <person name="Alcaide M."/>
            <person name="Messina E."/>
            <person name="Richter M."/>
            <person name="Bargiela R."/>
            <person name="Peplies J."/>
            <person name="Huws S.A."/>
            <person name="Newbold C.J."/>
            <person name="Golyshin P.N."/>
            <person name="Simon M.A."/>
            <person name="Lopez G."/>
            <person name="Yakimov M.M."/>
            <person name="Ferrer M."/>
        </authorList>
    </citation>
    <scope>NUCLEOTIDE SEQUENCE</scope>
</reference>
<protein>
    <submittedName>
        <fullName evidence="1">Uncharacterized protein</fullName>
    </submittedName>
</protein>
<evidence type="ECO:0000313" key="1">
    <source>
        <dbReference type="EMBL" id="EJX01297.1"/>
    </source>
</evidence>
<name>J9G252_9ZZZZ</name>
<gene>
    <name evidence="1" type="ORF">EVA_10599</name>
</gene>
<dbReference type="AlphaFoldDB" id="J9G252"/>
<sequence>MSDIVHRYIFNTPAMKRLGSYFYNLKANIFSLRD</sequence>
<comment type="caution">
    <text evidence="1">The sequence shown here is derived from an EMBL/GenBank/DDBJ whole genome shotgun (WGS) entry which is preliminary data.</text>
</comment>